<dbReference type="FunFam" id="3.20.20.70:FF:000086">
    <property type="entry name" value="IMP dehydrogenase, putative"/>
    <property type="match status" value="1"/>
</dbReference>
<accession>K2NRC9</accession>
<dbReference type="CDD" id="cd00381">
    <property type="entry name" value="IMPDH"/>
    <property type="match status" value="1"/>
</dbReference>
<dbReference type="InterPro" id="IPR001093">
    <property type="entry name" value="IMP_DH_GMPRt"/>
</dbReference>
<keyword evidence="14" id="KW-0327">Glycosome</keyword>
<dbReference type="AlphaFoldDB" id="K2NRC9"/>
<keyword evidence="15" id="KW-0963">Cytoplasm</keyword>
<dbReference type="GO" id="GO:0006177">
    <property type="term" value="P:GMP biosynthetic process"/>
    <property type="evidence" value="ECO:0007669"/>
    <property type="project" value="UniProtKB-UniRule"/>
</dbReference>
<feature type="binding site" evidence="15 17">
    <location>
        <begin position="268"/>
        <end position="270"/>
    </location>
    <ligand>
        <name>NAD(+)</name>
        <dbReference type="ChEBI" id="CHEBI:57540"/>
    </ligand>
</feature>
<comment type="function">
    <text evidence="13 15">Catalyzes the conversion of inosine 5'-phosphate (IMP) to xanthosine 5'-phosphate (XMP), the first committed and rate-limiting step in the de novo synthesis of guanine nucleotides, and therefore plays an important role in the regulation of cell growth.</text>
</comment>
<feature type="binding site" evidence="15">
    <location>
        <begin position="405"/>
        <end position="409"/>
    </location>
    <ligand>
        <name>IMP</name>
        <dbReference type="ChEBI" id="CHEBI:58053"/>
    </ligand>
</feature>
<keyword evidence="7 15" id="KW-0630">Potassium</keyword>
<keyword evidence="6 15" id="KW-0658">Purine biosynthesis</keyword>
<feature type="binding site" evidence="15">
    <location>
        <position position="435"/>
    </location>
    <ligand>
        <name>IMP</name>
        <dbReference type="ChEBI" id="CHEBI:58053"/>
    </ligand>
</feature>
<comment type="similarity">
    <text evidence="2 15 20">Belongs to the IMPDH/GMPR family.</text>
</comment>
<evidence type="ECO:0000313" key="23">
    <source>
        <dbReference type="EMBL" id="EKF31502.1"/>
    </source>
</evidence>
<comment type="activity regulation">
    <text evidence="15">Mycophenolic acid (MPA) is a non-competitive inhibitor that prevents formation of the closed enzyme conformation by binding to the same site as the amobile flap. In contrast, mizoribine monophosphate (MZP) is a competitive inhibitor that induces the closed conformation. MPA is a potent inhibitor of mammalian IMPDHs but a poor inhibitor of the bacterial enzymes. MZP is a more potent inhibitor of bacterial IMPDH.</text>
</comment>
<evidence type="ECO:0000256" key="15">
    <source>
        <dbReference type="HAMAP-Rule" id="MF_03156"/>
    </source>
</evidence>
<dbReference type="GO" id="GO:0005737">
    <property type="term" value="C:cytoplasm"/>
    <property type="evidence" value="ECO:0007669"/>
    <property type="project" value="UniProtKB-SubCell"/>
</dbReference>
<evidence type="ECO:0000256" key="13">
    <source>
        <dbReference type="ARBA" id="ARBA00056556"/>
    </source>
</evidence>
<evidence type="ECO:0000256" key="19">
    <source>
        <dbReference type="PROSITE-ProRule" id="PRU00703"/>
    </source>
</evidence>
<reference evidence="23 24" key="1">
    <citation type="journal article" date="2012" name="BMC Genomics">
        <title>Comparative genomic analysis of human infective Trypanosoma cruzi lineages with the bat-restricted subspecies T. cruzi marinkellei.</title>
        <authorList>
            <person name="Franzen O."/>
            <person name="Talavera-Lopez C."/>
            <person name="Ochaya S."/>
            <person name="Butler C.E."/>
            <person name="Messenger L.A."/>
            <person name="Lewis M.D."/>
            <person name="Llewellyn M.S."/>
            <person name="Marinkelle C.J."/>
            <person name="Tyler K.M."/>
            <person name="Miles M.A."/>
            <person name="Andersson B."/>
        </authorList>
    </citation>
    <scope>NUCLEOTIDE SEQUENCE [LARGE SCALE GENOMIC DNA]</scope>
    <source>
        <strain evidence="23 24">B7</strain>
    </source>
</reference>
<keyword evidence="5 15" id="KW-0332">GMP biosynthesis</keyword>
<dbReference type="SUPFAM" id="SSF51412">
    <property type="entry name" value="Inosine monophosphate dehydrogenase (IMPDH)"/>
    <property type="match status" value="1"/>
</dbReference>
<comment type="cofactor">
    <cofactor evidence="1 15">
        <name>K(+)</name>
        <dbReference type="ChEBI" id="CHEBI:29103"/>
    </cofactor>
</comment>
<feature type="active site" description="Thioimidate intermediate" evidence="15 16">
    <location>
        <position position="325"/>
    </location>
</feature>
<dbReference type="OrthoDB" id="416622at2759"/>
<feature type="binding site" evidence="15 17">
    <location>
        <begin position="318"/>
        <end position="320"/>
    </location>
    <ligand>
        <name>NAD(+)</name>
        <dbReference type="ChEBI" id="CHEBI:57540"/>
    </ligand>
</feature>
<dbReference type="PANTHER" id="PTHR11911">
    <property type="entry name" value="INOSINE-5-MONOPHOSPHATE DEHYDROGENASE RELATED"/>
    <property type="match status" value="1"/>
</dbReference>
<dbReference type="GO" id="GO:0003938">
    <property type="term" value="F:IMP dehydrogenase activity"/>
    <property type="evidence" value="ECO:0007669"/>
    <property type="project" value="UniProtKB-UniRule"/>
</dbReference>
<dbReference type="Pfam" id="PF00478">
    <property type="entry name" value="IMPDH"/>
    <property type="match status" value="1"/>
</dbReference>
<evidence type="ECO:0000256" key="6">
    <source>
        <dbReference type="ARBA" id="ARBA00022755"/>
    </source>
</evidence>
<evidence type="ECO:0000256" key="2">
    <source>
        <dbReference type="ARBA" id="ARBA00005502"/>
    </source>
</evidence>
<dbReference type="PROSITE" id="PS51371">
    <property type="entry name" value="CBS"/>
    <property type="match status" value="2"/>
</dbReference>
<evidence type="ECO:0000256" key="8">
    <source>
        <dbReference type="ARBA" id="ARBA00023002"/>
    </source>
</evidence>
<dbReference type="PANTHER" id="PTHR11911:SF111">
    <property type="entry name" value="INOSINE-5'-MONOPHOSPHATE DEHYDROGENASE"/>
    <property type="match status" value="1"/>
</dbReference>
<gene>
    <name evidence="23" type="ORF">MOQ_004661</name>
</gene>
<evidence type="ECO:0000256" key="3">
    <source>
        <dbReference type="ARBA" id="ARBA00022723"/>
    </source>
</evidence>
<dbReference type="SUPFAM" id="SSF54631">
    <property type="entry name" value="CBS-domain pair"/>
    <property type="match status" value="1"/>
</dbReference>
<evidence type="ECO:0000256" key="17">
    <source>
        <dbReference type="PIRSR" id="PIRSR000130-3"/>
    </source>
</evidence>
<comment type="pathway">
    <text evidence="15 21">Purine metabolism; XMP biosynthesis via de novo pathway; XMP from IMP: step 1/1.</text>
</comment>
<dbReference type="InterPro" id="IPR005990">
    <property type="entry name" value="IMP_DH"/>
</dbReference>
<feature type="domain" description="CBS" evidence="22">
    <location>
        <begin position="173"/>
        <end position="231"/>
    </location>
</feature>
<evidence type="ECO:0000256" key="12">
    <source>
        <dbReference type="ARBA" id="ARBA00048028"/>
    </source>
</evidence>
<evidence type="ECO:0000256" key="14">
    <source>
        <dbReference type="ARBA" id="ARBA00084116"/>
    </source>
</evidence>
<organism evidence="23 24">
    <name type="scientific">Trypanosoma cruzi marinkellei</name>
    <dbReference type="NCBI Taxonomy" id="85056"/>
    <lineage>
        <taxon>Eukaryota</taxon>
        <taxon>Discoba</taxon>
        <taxon>Euglenozoa</taxon>
        <taxon>Kinetoplastea</taxon>
        <taxon>Metakinetoplastina</taxon>
        <taxon>Trypanosomatida</taxon>
        <taxon>Trypanosomatidae</taxon>
        <taxon>Trypanosoma</taxon>
        <taxon>Schizotrypanum</taxon>
    </lineage>
</organism>
<name>K2NRC9_TRYCR</name>
<protein>
    <recommendedName>
        <fullName evidence="15 21">Inosine-5'-monophosphate dehydrogenase</fullName>
        <shortName evidence="15">IMP dehydrogenase</shortName>
        <shortName evidence="15">IMPD</shortName>
        <shortName evidence="15">IMPDH</shortName>
        <ecNumber evidence="15 21">1.1.1.205</ecNumber>
    </recommendedName>
</protein>
<evidence type="ECO:0000256" key="11">
    <source>
        <dbReference type="ARBA" id="ARBA00023140"/>
    </source>
</evidence>
<evidence type="ECO:0000256" key="16">
    <source>
        <dbReference type="PIRSR" id="PIRSR000130-1"/>
    </source>
</evidence>
<dbReference type="UniPathway" id="UPA00601">
    <property type="reaction ID" value="UER00295"/>
</dbReference>
<feature type="domain" description="CBS" evidence="22">
    <location>
        <begin position="105"/>
        <end position="169"/>
    </location>
</feature>
<dbReference type="Gene3D" id="3.20.20.70">
    <property type="entry name" value="Aldolase class I"/>
    <property type="match status" value="1"/>
</dbReference>
<dbReference type="InterPro" id="IPR046342">
    <property type="entry name" value="CBS_dom_sf"/>
</dbReference>
<feature type="active site" description="Proton acceptor" evidence="15 16">
    <location>
        <position position="423"/>
    </location>
</feature>
<dbReference type="SMART" id="SM01240">
    <property type="entry name" value="IMPDH"/>
    <property type="match status" value="1"/>
</dbReference>
<evidence type="ECO:0000256" key="9">
    <source>
        <dbReference type="ARBA" id="ARBA00023027"/>
    </source>
</evidence>
<keyword evidence="10 19" id="KW-0129">CBS domain</keyword>
<evidence type="ECO:0000256" key="5">
    <source>
        <dbReference type="ARBA" id="ARBA00022749"/>
    </source>
</evidence>
<proteinExistence type="inferred from homology"/>
<evidence type="ECO:0000256" key="1">
    <source>
        <dbReference type="ARBA" id="ARBA00001958"/>
    </source>
</evidence>
<evidence type="ECO:0000256" key="7">
    <source>
        <dbReference type="ARBA" id="ARBA00022958"/>
    </source>
</evidence>
<keyword evidence="4" id="KW-0677">Repeat</keyword>
<comment type="subunit">
    <text evidence="15">Homotetramer.</text>
</comment>
<comment type="catalytic activity">
    <reaction evidence="12 15 21">
        <text>IMP + NAD(+) + H2O = XMP + NADH + H(+)</text>
        <dbReference type="Rhea" id="RHEA:11708"/>
        <dbReference type="ChEBI" id="CHEBI:15377"/>
        <dbReference type="ChEBI" id="CHEBI:15378"/>
        <dbReference type="ChEBI" id="CHEBI:57464"/>
        <dbReference type="ChEBI" id="CHEBI:57540"/>
        <dbReference type="ChEBI" id="CHEBI:57945"/>
        <dbReference type="ChEBI" id="CHEBI:58053"/>
        <dbReference type="EC" id="1.1.1.205"/>
    </reaction>
</comment>
<evidence type="ECO:0000256" key="21">
    <source>
        <dbReference type="RuleBase" id="RU003928"/>
    </source>
</evidence>
<dbReference type="GO" id="GO:0000166">
    <property type="term" value="F:nucleotide binding"/>
    <property type="evidence" value="ECO:0007669"/>
    <property type="project" value="UniProtKB-UniRule"/>
</dbReference>
<dbReference type="GO" id="GO:0006183">
    <property type="term" value="P:GTP biosynthetic process"/>
    <property type="evidence" value="ECO:0007669"/>
    <property type="project" value="TreeGrafter"/>
</dbReference>
<sequence length="512" mass="55652">MVNVDLRTKTIRDGVTAEELFQSDGLTYSDFIILPGFIDFGASDVRVSGQFTKKIRLHIPIVSSPMDTVTESEMARTVALMGGIGVLHNNCSVQHQVQMVRSVKMFRNGFIMKPKSVGPDTPISVIHEINAEKGISGILVTENGRHDGKLLGIVCSKDIDFVKDVSLPVSQFMTKRESMTVERYPIRLEEAMDVLNRSRHGYLPVLNDKGEVMCLCSRRDAVRARVYPNSSLDRNGHLLCAAATSTREEDKARVAALAGAGVDVLLLDSSQGNTIYQVSFIKWVKKTFPHLEVVAGNVVTQDQAKNLIDAGADAIRIGMGSGSICITQEVLACGRPQATAVYKVCRYAASRGVPCIADGGLRSVGDICKALAIGANTAMLGSMLAGTSETPGSYFFKEGLRLKTYRGMGSLEAMSQGKESGKRYLSEKETVQVAQGVSGTVLDKGSVTKLLAYIHKGLQQSAQDIGEISFDAVREKMYEGQVLFNRRSPIAQMEGGVHSLHSFEKNLFTSRL</sequence>
<dbReference type="InterPro" id="IPR013785">
    <property type="entry name" value="Aldolase_TIM"/>
</dbReference>
<feature type="binding site" evidence="15">
    <location>
        <position position="323"/>
    </location>
    <ligand>
        <name>IMP</name>
        <dbReference type="ChEBI" id="CHEBI:58053"/>
    </ligand>
</feature>
<comment type="caution">
    <text evidence="23">The sequence shown here is derived from an EMBL/GenBank/DDBJ whole genome shotgun (WGS) entry which is preliminary data.</text>
</comment>
<dbReference type="Pfam" id="PF00571">
    <property type="entry name" value="CBS"/>
    <property type="match status" value="2"/>
</dbReference>
<dbReference type="EC" id="1.1.1.205" evidence="15 21"/>
<dbReference type="HAMAP" id="MF_01964">
    <property type="entry name" value="IMPDH"/>
    <property type="match status" value="1"/>
</dbReference>
<feature type="binding site" evidence="15">
    <location>
        <begin position="358"/>
        <end position="360"/>
    </location>
    <ligand>
        <name>IMP</name>
        <dbReference type="ChEBI" id="CHEBI:58053"/>
    </ligand>
</feature>
<dbReference type="NCBIfam" id="TIGR01302">
    <property type="entry name" value="IMP_dehydrog"/>
    <property type="match status" value="1"/>
</dbReference>
<evidence type="ECO:0000256" key="20">
    <source>
        <dbReference type="RuleBase" id="RU003927"/>
    </source>
</evidence>
<feature type="binding site" description="in other chain" evidence="15 18">
    <location>
        <position position="325"/>
    </location>
    <ligand>
        <name>K(+)</name>
        <dbReference type="ChEBI" id="CHEBI:29103"/>
        <note>ligand shared between two tetrameric partners</note>
    </ligand>
</feature>
<dbReference type="GO" id="GO:0046872">
    <property type="term" value="F:metal ion binding"/>
    <property type="evidence" value="ECO:0007669"/>
    <property type="project" value="UniProtKB-UniRule"/>
</dbReference>
<feature type="binding site" description="in other chain" evidence="15 18">
    <location>
        <position position="320"/>
    </location>
    <ligand>
        <name>K(+)</name>
        <dbReference type="ChEBI" id="CHEBI:29103"/>
        <note>ligand shared between two tetrameric partners</note>
    </ligand>
</feature>
<dbReference type="CDD" id="cd04601">
    <property type="entry name" value="CBS_pair_IMPDH"/>
    <property type="match status" value="1"/>
</dbReference>
<dbReference type="Proteomes" id="UP000007350">
    <property type="component" value="Unassembled WGS sequence"/>
</dbReference>
<dbReference type="EMBL" id="AHKC01010776">
    <property type="protein sequence ID" value="EKF31502.1"/>
    <property type="molecule type" value="Genomic_DNA"/>
</dbReference>
<keyword evidence="9 15" id="KW-0520">NAD</keyword>
<evidence type="ECO:0000259" key="22">
    <source>
        <dbReference type="PROSITE" id="PS51371"/>
    </source>
</evidence>
<evidence type="ECO:0000256" key="4">
    <source>
        <dbReference type="ARBA" id="ARBA00022737"/>
    </source>
</evidence>
<keyword evidence="24" id="KW-1185">Reference proteome</keyword>
<evidence type="ECO:0000256" key="10">
    <source>
        <dbReference type="ARBA" id="ARBA00023122"/>
    </source>
</evidence>
<feature type="binding site" evidence="15">
    <location>
        <begin position="381"/>
        <end position="382"/>
    </location>
    <ligand>
        <name>IMP</name>
        <dbReference type="ChEBI" id="CHEBI:58053"/>
    </ligand>
</feature>
<keyword evidence="11" id="KW-0576">Peroxisome</keyword>
<dbReference type="SMART" id="SM00116">
    <property type="entry name" value="CBS"/>
    <property type="match status" value="2"/>
</dbReference>
<keyword evidence="8 15" id="KW-0560">Oxidoreductase</keyword>
<feature type="binding site" description="in other chain" evidence="15 18">
    <location>
        <position position="322"/>
    </location>
    <ligand>
        <name>K(+)</name>
        <dbReference type="ChEBI" id="CHEBI:29103"/>
        <note>ligand shared between two tetrameric partners</note>
    </ligand>
</feature>
<comment type="caution">
    <text evidence="15">Lacks conserved residue(s) required for the propagation of feature annotation.</text>
</comment>
<evidence type="ECO:0000313" key="24">
    <source>
        <dbReference type="Proteomes" id="UP000007350"/>
    </source>
</evidence>
<dbReference type="InterPro" id="IPR015875">
    <property type="entry name" value="IMP_DH/GMP_Rdtase_CS"/>
</dbReference>
<comment type="subcellular location">
    <subcellularLocation>
        <location evidence="15">Cytoplasm</location>
    </subcellularLocation>
</comment>
<dbReference type="PIRSF" id="PIRSF000130">
    <property type="entry name" value="IMPDH"/>
    <property type="match status" value="1"/>
</dbReference>
<keyword evidence="3 15" id="KW-0479">Metal-binding</keyword>
<dbReference type="PROSITE" id="PS00487">
    <property type="entry name" value="IMP_DH_GMP_RED"/>
    <property type="match status" value="1"/>
</dbReference>
<dbReference type="InterPro" id="IPR000644">
    <property type="entry name" value="CBS_dom"/>
</dbReference>
<evidence type="ECO:0000256" key="18">
    <source>
        <dbReference type="PIRSR" id="PIRSR000130-4"/>
    </source>
</evidence>